<keyword evidence="8" id="KW-1185">Reference proteome</keyword>
<feature type="domain" description="Novel STAND NTPase 1" evidence="6">
    <location>
        <begin position="18"/>
        <end position="433"/>
    </location>
</feature>
<evidence type="ECO:0000313" key="7">
    <source>
        <dbReference type="EMBL" id="PKQ67651.1"/>
    </source>
</evidence>
<dbReference type="SMART" id="SM00320">
    <property type="entry name" value="WD40"/>
    <property type="match status" value="6"/>
</dbReference>
<keyword evidence="1 3" id="KW-0853">WD repeat</keyword>
<comment type="caution">
    <text evidence="7">The sequence shown here is derived from an EMBL/GenBank/DDBJ whole genome shotgun (WGS) entry which is preliminary data.</text>
</comment>
<dbReference type="EMBL" id="NKXO01000031">
    <property type="protein sequence ID" value="PKQ67651.1"/>
    <property type="molecule type" value="Genomic_DNA"/>
</dbReference>
<dbReference type="Pfam" id="PF20703">
    <property type="entry name" value="nSTAND1"/>
    <property type="match status" value="1"/>
</dbReference>
<sequence>MQASILENYTATETAFNPFPGLRPFTIEESHLFFGREGQSDEVLMKLYENRFVAVVGPSGSGKSSFIYCGVIPILYGGFVANKTSNWNVVVARPGASPIENLAEAIFKKMHTQDLNEEDKIIRKKIIATLLRSSSLGLIEVILNTPEFSEQNTLILIDQFEELFRFRKQDDAEAINEALNFVNLLMEAIRYEGLPIYVAITMRSDFIGECAFFPDLTKAINNSYYMIPQMTREQKRMAIIGPVAVGGAEITPRLVQRLLNDLGDNPDQLPILQHSLMRTWDYWIRHKETNEPLDVHHYEAIGTMKEALSLHANEAYDELTEAQKRVCEKLFKTITEKGGDQNQGIRRPTALGEITAIIGARQEDIITVIDKFREPGRSLVTPAYGIPLHANSIIDISHESLMRIWTRLKNWVDDEAEAVQMYLRLSEASAMYQVGKAGLWRPPDLQLALNWREKHKPTLLWAQRHNPAFERAMVFLDYSQKEYEAEQRIKEMLQKRTLKRTRMTAIILGLFTLVAIAFLIYALAKRVEADQQRARAEEQKLLAIKQEKLAKENAKEAIRQKEEAEKAREEAEIQKNRAEIAKIEAEQQREEAEKQREIAENQRREAIKAKDEAKASEERAKENAKIAEERRKEAEAATKEANLQKNRAKNQRLLSIAQAMALKSKQLSEDPELQALNAQQAYKFHSDNGGSKFHPDIYQGLYYAIRTYEGEDFNKLKGHTDFVRAIVPAQTGKYVYSAGSAGEVLRFDLENTKKQGEVITKNSYVNKTMAISYDGQFLAVAGNANKIQIFDVKGESKRLQNNIVLPPEISVWFLAYPSRSNEGLAILASNKKIYFYNGREVKTIGSPKEQVTCLAITADGKHIITGDAKGQVIFWNIQNNEEKIFLTDNQPISALRVSHNGKWLAVGNEQGKLRLYNLQKENAKPINLFGHSRQITDIVFSNDDAQMASASMDKTVRVWNMNNLNSEPMVFNDYNTWVTTLSFNADGSKLIAGTRDKVVRFWYTEISKMSDYLCGKIKKNMSDEEWKRYVADDDDVPYEKTCGDLPKRE</sequence>
<feature type="region of interest" description="Disordered" evidence="4">
    <location>
        <begin position="586"/>
        <end position="644"/>
    </location>
</feature>
<evidence type="ECO:0000313" key="8">
    <source>
        <dbReference type="Proteomes" id="UP000233387"/>
    </source>
</evidence>
<dbReference type="PROSITE" id="PS50294">
    <property type="entry name" value="WD_REPEATS_REGION"/>
    <property type="match status" value="2"/>
</dbReference>
<dbReference type="PROSITE" id="PS00678">
    <property type="entry name" value="WD_REPEATS_1"/>
    <property type="match status" value="1"/>
</dbReference>
<feature type="compositionally biased region" description="Basic and acidic residues" evidence="4">
    <location>
        <begin position="586"/>
        <end position="638"/>
    </location>
</feature>
<protein>
    <submittedName>
        <fullName evidence="7">WD domain, G-beta repeat</fullName>
    </submittedName>
</protein>
<dbReference type="PROSITE" id="PS50082">
    <property type="entry name" value="WD_REPEATS_2"/>
    <property type="match status" value="3"/>
</dbReference>
<evidence type="ECO:0000256" key="3">
    <source>
        <dbReference type="PROSITE-ProRule" id="PRU00221"/>
    </source>
</evidence>
<organism evidence="7 8">
    <name type="scientific">Raineya orbicola</name>
    <dbReference type="NCBI Taxonomy" id="2016530"/>
    <lineage>
        <taxon>Bacteria</taxon>
        <taxon>Pseudomonadati</taxon>
        <taxon>Bacteroidota</taxon>
        <taxon>Cytophagia</taxon>
        <taxon>Cytophagales</taxon>
        <taxon>Raineyaceae</taxon>
        <taxon>Raineya</taxon>
    </lineage>
</organism>
<evidence type="ECO:0000256" key="1">
    <source>
        <dbReference type="ARBA" id="ARBA00022574"/>
    </source>
</evidence>
<evidence type="ECO:0000259" key="6">
    <source>
        <dbReference type="Pfam" id="PF20703"/>
    </source>
</evidence>
<feature type="transmembrane region" description="Helical" evidence="5">
    <location>
        <begin position="505"/>
        <end position="524"/>
    </location>
</feature>
<keyword evidence="2" id="KW-0677">Repeat</keyword>
<accession>A0A2N3IBF9</accession>
<dbReference type="InterPro" id="IPR019775">
    <property type="entry name" value="WD40_repeat_CS"/>
</dbReference>
<dbReference type="Proteomes" id="UP000233387">
    <property type="component" value="Unassembled WGS sequence"/>
</dbReference>
<dbReference type="Gene3D" id="3.40.50.300">
    <property type="entry name" value="P-loop containing nucleotide triphosphate hydrolases"/>
    <property type="match status" value="1"/>
</dbReference>
<feature type="repeat" description="WD" evidence="3">
    <location>
        <begin position="971"/>
        <end position="1002"/>
    </location>
</feature>
<keyword evidence="5" id="KW-0472">Membrane</keyword>
<gene>
    <name evidence="7" type="ORF">Rain11_1926</name>
</gene>
<dbReference type="AlphaFoldDB" id="A0A2N3IBF9"/>
<dbReference type="InterPro" id="IPR001680">
    <property type="entry name" value="WD40_rpt"/>
</dbReference>
<dbReference type="InterPro" id="IPR027417">
    <property type="entry name" value="P-loop_NTPase"/>
</dbReference>
<dbReference type="OrthoDB" id="414967at2"/>
<dbReference type="Gene3D" id="2.130.10.10">
    <property type="entry name" value="YVTN repeat-like/Quinoprotein amine dehydrogenase"/>
    <property type="match status" value="2"/>
</dbReference>
<feature type="repeat" description="WD" evidence="3">
    <location>
        <begin position="844"/>
        <end position="885"/>
    </location>
</feature>
<dbReference type="InterPro" id="IPR049052">
    <property type="entry name" value="nSTAND1"/>
</dbReference>
<dbReference type="PANTHER" id="PTHR44129">
    <property type="entry name" value="WD REPEAT-CONTAINING PROTEIN POP1"/>
    <property type="match status" value="1"/>
</dbReference>
<dbReference type="SUPFAM" id="SSF52540">
    <property type="entry name" value="P-loop containing nucleoside triphosphate hydrolases"/>
    <property type="match status" value="1"/>
</dbReference>
<evidence type="ECO:0000256" key="4">
    <source>
        <dbReference type="SAM" id="MobiDB-lite"/>
    </source>
</evidence>
<keyword evidence="5" id="KW-1133">Transmembrane helix</keyword>
<reference evidence="7 8" key="1">
    <citation type="submission" date="2017-06" db="EMBL/GenBank/DDBJ databases">
        <title>Raineya orbicola gen. nov., sp. nov. a slightly thermophilic bacterium of the phylum Bacteroidetes and the description of Raineyaceae fam. nov.</title>
        <authorList>
            <person name="Albuquerque L."/>
            <person name="Polonia A.R.M."/>
            <person name="Barroso C."/>
            <person name="Froufe H.J.C."/>
            <person name="Lage O."/>
            <person name="Lobo-Da-Cunha A."/>
            <person name="Egas C."/>
            <person name="Da Costa M.S."/>
        </authorList>
    </citation>
    <scope>NUCLEOTIDE SEQUENCE [LARGE SCALE GENOMIC DNA]</scope>
    <source>
        <strain evidence="7 8">SPSPC-11</strain>
    </source>
</reference>
<dbReference type="RefSeq" id="WP_101359192.1">
    <property type="nucleotide sequence ID" value="NZ_NKXO01000031.1"/>
</dbReference>
<dbReference type="SUPFAM" id="SSF50978">
    <property type="entry name" value="WD40 repeat-like"/>
    <property type="match status" value="1"/>
</dbReference>
<dbReference type="Pfam" id="PF00400">
    <property type="entry name" value="WD40"/>
    <property type="match status" value="4"/>
</dbReference>
<dbReference type="InterPro" id="IPR015943">
    <property type="entry name" value="WD40/YVTN_repeat-like_dom_sf"/>
</dbReference>
<name>A0A2N3IBF9_9BACT</name>
<feature type="repeat" description="WD" evidence="3">
    <location>
        <begin position="928"/>
        <end position="963"/>
    </location>
</feature>
<proteinExistence type="predicted"/>
<dbReference type="InterPro" id="IPR050349">
    <property type="entry name" value="WD_LIS1/nudF_dynein_reg"/>
</dbReference>
<keyword evidence="5" id="KW-0812">Transmembrane</keyword>
<evidence type="ECO:0000256" key="5">
    <source>
        <dbReference type="SAM" id="Phobius"/>
    </source>
</evidence>
<dbReference type="InterPro" id="IPR036322">
    <property type="entry name" value="WD40_repeat_dom_sf"/>
</dbReference>
<evidence type="ECO:0000256" key="2">
    <source>
        <dbReference type="ARBA" id="ARBA00022737"/>
    </source>
</evidence>